<accession>A0A6G5QMU7</accession>
<proteinExistence type="predicted"/>
<dbReference type="PANTHER" id="PTHR45766">
    <property type="entry name" value="DNA ANNEALING HELICASE AND ENDONUCLEASE ZRANB3 FAMILY MEMBER"/>
    <property type="match status" value="1"/>
</dbReference>
<dbReference type="AlphaFoldDB" id="A0A6G5QMU7"/>
<dbReference type="GO" id="GO:0016787">
    <property type="term" value="F:hydrolase activity"/>
    <property type="evidence" value="ECO:0007669"/>
    <property type="project" value="UniProtKB-KW"/>
</dbReference>
<keyword evidence="3" id="KW-0547">Nucleotide-binding</keyword>
<dbReference type="KEGG" id="crx:CRECT_1307"/>
<name>A0A6G5QMU7_CAMRE</name>
<dbReference type="GO" id="GO:0005524">
    <property type="term" value="F:ATP binding"/>
    <property type="evidence" value="ECO:0007669"/>
    <property type="project" value="InterPro"/>
</dbReference>
<dbReference type="InterPro" id="IPR027417">
    <property type="entry name" value="P-loop_NTPase"/>
</dbReference>
<evidence type="ECO:0000256" key="1">
    <source>
        <dbReference type="ARBA" id="ARBA00022801"/>
    </source>
</evidence>
<protein>
    <submittedName>
        <fullName evidence="3">DEAD-like helicase</fullName>
    </submittedName>
</protein>
<dbReference type="Proteomes" id="UP000502377">
    <property type="component" value="Chromosome"/>
</dbReference>
<feature type="domain" description="Helicase ATP-binding" evidence="2">
    <location>
        <begin position="38"/>
        <end position="186"/>
    </location>
</feature>
<dbReference type="InterPro" id="IPR014001">
    <property type="entry name" value="Helicase_ATP-bd"/>
</dbReference>
<sequence length="463" mass="52811">MQYEDFLKTKQKRASFKSIEISRDELNGALFDYQKDLVYLALKKGHFAIFAMTGSGKTAMQGEWAYQIWLKERAPVLIVTPLAVAFQSIEEIKRILGYDVKFCESADDVINGLNITNYEKLDKFDPDAFVALVLDESSRLKSYTSATRNLIIENYKHTPYKLACSATPSPNDYTELGNHTEFLNVMSLSEMLSMYFVHDGGDTSEWILKGHAVKPFWKFISSWAVFFTKPSDLGYSAEEDAKFKLPPLKMQHVEVESQSKDSLFAIAAQTLQERRQAKKDSLEQRCEKVAEICNTSNENFLIWCELNDEGAMLKKLVADSVEIKGSDSDEFKARAMSDFANGKIKCLITKPKIAGFGMNWQKHCANVIYASLSDSFEGFFQSLRRVYRYGQTREVTCYIITSEAEANVLANIRRKEAEFYKMIEGCLEQTRELVLSEIKRVSREKSEYNPSVAMSLPEFLKAV</sequence>
<dbReference type="PROSITE" id="PS51192">
    <property type="entry name" value="HELICASE_ATP_BIND_1"/>
    <property type="match status" value="1"/>
</dbReference>
<keyword evidence="3" id="KW-0067">ATP-binding</keyword>
<organism evidence="3 4">
    <name type="scientific">Campylobacter rectus</name>
    <name type="common">Wolinella recta</name>
    <dbReference type="NCBI Taxonomy" id="203"/>
    <lineage>
        <taxon>Bacteria</taxon>
        <taxon>Pseudomonadati</taxon>
        <taxon>Campylobacterota</taxon>
        <taxon>Epsilonproteobacteria</taxon>
        <taxon>Campylobacterales</taxon>
        <taxon>Campylobacteraceae</taxon>
        <taxon>Campylobacter</taxon>
    </lineage>
</organism>
<dbReference type="Pfam" id="PF04851">
    <property type="entry name" value="ResIII"/>
    <property type="match status" value="1"/>
</dbReference>
<evidence type="ECO:0000313" key="3">
    <source>
        <dbReference type="EMBL" id="QCD46961.1"/>
    </source>
</evidence>
<dbReference type="SUPFAM" id="SSF52540">
    <property type="entry name" value="P-loop containing nucleoside triphosphate hydrolases"/>
    <property type="match status" value="2"/>
</dbReference>
<dbReference type="InterPro" id="IPR006935">
    <property type="entry name" value="Helicase/UvrB_N"/>
</dbReference>
<dbReference type="SMART" id="SM00487">
    <property type="entry name" value="DEXDc"/>
    <property type="match status" value="1"/>
</dbReference>
<keyword evidence="1" id="KW-0378">Hydrolase</keyword>
<gene>
    <name evidence="3" type="ORF">CRECT_1307</name>
</gene>
<reference evidence="3 4" key="1">
    <citation type="submission" date="2016-07" db="EMBL/GenBank/DDBJ databases">
        <title>Comparative genomics of the Campylobacter concisus group.</title>
        <authorList>
            <person name="Miller W.G."/>
            <person name="Yee E."/>
            <person name="Chapman M.H."/>
            <person name="Huynh S."/>
            <person name="Bono J.L."/>
            <person name="On S.L.W."/>
            <person name="StLeger J."/>
            <person name="Foster G."/>
            <person name="Parker C.T."/>
        </authorList>
    </citation>
    <scope>NUCLEOTIDE SEQUENCE [LARGE SCALE GENOMIC DNA]</scope>
    <source>
        <strain evidence="3 4">ATCC 33238</strain>
    </source>
</reference>
<dbReference type="GO" id="GO:0003677">
    <property type="term" value="F:DNA binding"/>
    <property type="evidence" value="ECO:0007669"/>
    <property type="project" value="InterPro"/>
</dbReference>
<dbReference type="Gene3D" id="3.40.50.300">
    <property type="entry name" value="P-loop containing nucleotide triphosphate hydrolases"/>
    <property type="match status" value="2"/>
</dbReference>
<dbReference type="PANTHER" id="PTHR45766:SF6">
    <property type="entry name" value="SWI_SNF-RELATED MATRIX-ASSOCIATED ACTIN-DEPENDENT REGULATOR OF CHROMATIN SUBFAMILY A-LIKE PROTEIN 1"/>
    <property type="match status" value="1"/>
</dbReference>
<evidence type="ECO:0000259" key="2">
    <source>
        <dbReference type="PROSITE" id="PS51192"/>
    </source>
</evidence>
<dbReference type="RefSeq" id="WP_002944543.1">
    <property type="nucleotide sequence ID" value="NZ_CP012543.1"/>
</dbReference>
<keyword evidence="3" id="KW-0347">Helicase</keyword>
<dbReference type="EMBL" id="CP012543">
    <property type="protein sequence ID" value="QCD46961.1"/>
    <property type="molecule type" value="Genomic_DNA"/>
</dbReference>
<evidence type="ECO:0000313" key="4">
    <source>
        <dbReference type="Proteomes" id="UP000502377"/>
    </source>
</evidence>
<dbReference type="GO" id="GO:0004386">
    <property type="term" value="F:helicase activity"/>
    <property type="evidence" value="ECO:0007669"/>
    <property type="project" value="UniProtKB-KW"/>
</dbReference>